<evidence type="ECO:0000256" key="1">
    <source>
        <dbReference type="SAM" id="SignalP"/>
    </source>
</evidence>
<dbReference type="EMBL" id="JAOTEN010000001">
    <property type="protein sequence ID" value="MCU7614060.1"/>
    <property type="molecule type" value="Genomic_DNA"/>
</dbReference>
<evidence type="ECO:0000313" key="3">
    <source>
        <dbReference type="EMBL" id="MCU7614060.1"/>
    </source>
</evidence>
<name>A0ABT2W006_9FLAO</name>
<feature type="chain" id="PRO_5046232047" description="DUF6705 domain-containing protein" evidence="1">
    <location>
        <begin position="19"/>
        <end position="193"/>
    </location>
</feature>
<keyword evidence="1" id="KW-0732">Signal</keyword>
<gene>
    <name evidence="3" type="ORF">N0B16_06385</name>
</gene>
<feature type="signal peptide" evidence="1">
    <location>
        <begin position="1"/>
        <end position="18"/>
    </location>
</feature>
<organism evidence="3 4">
    <name type="scientific">Chryseobacterium gilvum</name>
    <dbReference type="NCBI Taxonomy" id="2976534"/>
    <lineage>
        <taxon>Bacteria</taxon>
        <taxon>Pseudomonadati</taxon>
        <taxon>Bacteroidota</taxon>
        <taxon>Flavobacteriia</taxon>
        <taxon>Flavobacteriales</taxon>
        <taxon>Weeksellaceae</taxon>
        <taxon>Chryseobacterium group</taxon>
        <taxon>Chryseobacterium</taxon>
    </lineage>
</organism>
<dbReference type="Pfam" id="PF20448">
    <property type="entry name" value="DUF6705"/>
    <property type="match status" value="1"/>
</dbReference>
<evidence type="ECO:0000259" key="2">
    <source>
        <dbReference type="Pfam" id="PF20448"/>
    </source>
</evidence>
<keyword evidence="4" id="KW-1185">Reference proteome</keyword>
<evidence type="ECO:0000313" key="4">
    <source>
        <dbReference type="Proteomes" id="UP001208114"/>
    </source>
</evidence>
<protein>
    <recommendedName>
        <fullName evidence="2">DUF6705 domain-containing protein</fullName>
    </recommendedName>
</protein>
<feature type="domain" description="DUF6705" evidence="2">
    <location>
        <begin position="1"/>
        <end position="193"/>
    </location>
</feature>
<dbReference type="InterPro" id="IPR046551">
    <property type="entry name" value="DUF6705"/>
</dbReference>
<sequence>MKKILSLLTFALSLTACKAQQVYPLNTFFKGAPNYAYMKDLDNRLAPYIGTFKATYQGNKITLYITKEDHLLINTSGIRKYYQDVLHVKYTIKKIATGAILQDNQIPDPNDPVLNKITSVVTNENDNHSISLYYEGTHCGVGWGRITLKKINSTQITWSYYPNGSLLSEDTCPGNPDTKVYLPDTENLVFTKQ</sequence>
<dbReference type="PROSITE" id="PS51257">
    <property type="entry name" value="PROKAR_LIPOPROTEIN"/>
    <property type="match status" value="1"/>
</dbReference>
<proteinExistence type="predicted"/>
<accession>A0ABT2W006</accession>
<reference evidence="4" key="1">
    <citation type="submission" date="2023-07" db="EMBL/GenBank/DDBJ databases">
        <title>Chryseobacterium sp. GMJ5 Genome sequencing and assembly.</title>
        <authorList>
            <person name="Jung Y."/>
        </authorList>
    </citation>
    <scope>NUCLEOTIDE SEQUENCE [LARGE SCALE GENOMIC DNA]</scope>
    <source>
        <strain evidence="4">GMJ5</strain>
    </source>
</reference>
<comment type="caution">
    <text evidence="3">The sequence shown here is derived from an EMBL/GenBank/DDBJ whole genome shotgun (WGS) entry which is preliminary data.</text>
</comment>
<dbReference type="Proteomes" id="UP001208114">
    <property type="component" value="Unassembled WGS sequence"/>
</dbReference>
<dbReference type="RefSeq" id="WP_262989900.1">
    <property type="nucleotide sequence ID" value="NZ_JAOTEN010000001.1"/>
</dbReference>